<sequence>MSEDCCIFYRFGSEKNIWRELHSQSSSGILISDLKIKIAQESSLTREFARKTNLLISLYDDNKPNELFPLDDNIVIHSGSRLIINRVAWTPSKPIVHQAKSYIDVTVGGKVPGKRKLPISLICQLCHKPLNQPYLVKCSARCGCTGCKNCLEECLGESLPDFNSTDPYQSDQNIEIKSKVDLPSDDELGNNVKLEQDDKINIKLENYEDDIKLENYEDDVKLENYEDDVKLENYEDNIKLEIMENVKLENFDELEYNLVANVEDEMCEMYLLEEKKGCPFCGHGFVSACLKNRKLQALLEGIDIETFEVPEEIEFYFPTPHSLAFTHQQFPQHFLLEIQSDLYQLVLEKMLIPVFDSSILDSNVVKYHTTNVDNINLDTDEKSEIDESSDNNLNTENVNLVKSENFEKSSNSSEVDQVVNINIDESVICIILIRPQPDVISLCGIMRLLYEMPDVDFLNKTGSRTSLKFDWIKHNTVPINVPATKQPLYGLLGGKKYTNVSLNSEGEVMWRYKTERMVEVGIDPKCYNSILLSLFNNLDIEMNLEKSKKNWLQTFFPSPQPLYVTGSGKVVKESDIAEGDEVDKGNPFLGYAGLFPFLSRSQFDQVRKTQRRVKEQYLKDLTKQIMVNTHPDKGRLLLEKLNHNIWFSNIEYKTST</sequence>
<evidence type="ECO:0000259" key="1">
    <source>
        <dbReference type="SMART" id="SM01180"/>
    </source>
</evidence>
<dbReference type="AlphaFoldDB" id="A0A3B0MZ52"/>
<protein>
    <submittedName>
        <fullName evidence="2">DWNN domain containing protein, putative</fullName>
    </submittedName>
</protein>
<dbReference type="EMBL" id="UIVT01000001">
    <property type="protein sequence ID" value="SVP89151.1"/>
    <property type="molecule type" value="Genomic_DNA"/>
</dbReference>
<dbReference type="EMBL" id="UIVS01000001">
    <property type="protein sequence ID" value="SVP90291.1"/>
    <property type="molecule type" value="Genomic_DNA"/>
</dbReference>
<organism evidence="2">
    <name type="scientific">Theileria annulata</name>
    <dbReference type="NCBI Taxonomy" id="5874"/>
    <lineage>
        <taxon>Eukaryota</taxon>
        <taxon>Sar</taxon>
        <taxon>Alveolata</taxon>
        <taxon>Apicomplexa</taxon>
        <taxon>Aconoidasida</taxon>
        <taxon>Piroplasmida</taxon>
        <taxon>Theileriidae</taxon>
        <taxon>Theileria</taxon>
    </lineage>
</organism>
<dbReference type="SMART" id="SM01180">
    <property type="entry name" value="DWNN"/>
    <property type="match status" value="1"/>
</dbReference>
<evidence type="ECO:0000313" key="2">
    <source>
        <dbReference type="EMBL" id="SVP89151.1"/>
    </source>
</evidence>
<dbReference type="Pfam" id="PF08783">
    <property type="entry name" value="DWNN"/>
    <property type="match status" value="1"/>
</dbReference>
<proteinExistence type="predicted"/>
<dbReference type="GO" id="GO:0008270">
    <property type="term" value="F:zinc ion binding"/>
    <property type="evidence" value="ECO:0007669"/>
    <property type="project" value="InterPro"/>
</dbReference>
<dbReference type="VEuPathDB" id="PiroplasmaDB:TA16805"/>
<dbReference type="Gene3D" id="3.10.20.90">
    <property type="entry name" value="Phosphatidylinositol 3-kinase Catalytic Subunit, Chain A, domain 1"/>
    <property type="match status" value="1"/>
</dbReference>
<gene>
    <name evidence="2" type="ORF">TAT_000100300</name>
    <name evidence="3" type="ORF">TAV_000099600</name>
</gene>
<reference evidence="2" key="1">
    <citation type="submission" date="2018-07" db="EMBL/GenBank/DDBJ databases">
        <authorList>
            <person name="Quirk P.G."/>
            <person name="Krulwich T.A."/>
        </authorList>
    </citation>
    <scope>NUCLEOTIDE SEQUENCE</scope>
    <source>
        <strain evidence="2">Anand</strain>
    </source>
</reference>
<name>A0A3B0MZ52_THEAN</name>
<evidence type="ECO:0000313" key="3">
    <source>
        <dbReference type="EMBL" id="SVP90291.1"/>
    </source>
</evidence>
<dbReference type="InterPro" id="IPR014891">
    <property type="entry name" value="DWNN_domain"/>
</dbReference>
<accession>A0A3B0MZ52</accession>
<feature type="domain" description="DWNN" evidence="1">
    <location>
        <begin position="7"/>
        <end position="88"/>
    </location>
</feature>